<accession>A0A1C0TIR2</accession>
<organism evidence="1 2">
    <name type="scientific">Pseudoalteromonas luteoviolacea</name>
    <dbReference type="NCBI Taxonomy" id="43657"/>
    <lineage>
        <taxon>Bacteria</taxon>
        <taxon>Pseudomonadati</taxon>
        <taxon>Pseudomonadota</taxon>
        <taxon>Gammaproteobacteria</taxon>
        <taxon>Alteromonadales</taxon>
        <taxon>Pseudoalteromonadaceae</taxon>
        <taxon>Pseudoalteromonas</taxon>
    </lineage>
</organism>
<proteinExistence type="predicted"/>
<name>A0A1C0TIR2_9GAMM</name>
<comment type="caution">
    <text evidence="1">The sequence shown here is derived from an EMBL/GenBank/DDBJ whole genome shotgun (WGS) entry which is preliminary data.</text>
</comment>
<sequence length="190" mass="22432">MFDELKKYIKINSGSVIRNSDDQSELILIELDERVFFGIEVFRDNICLILQDLEICKFDQMVKGINFSERYSIFSKVYISQIEYRKEKESKYESELLHILAEVNDRKIEFLKDYYSSLDSFQIPTFFTSKEIAKNHCTAVYFGLINRLIIDSNISSEEVEEITAKYFKPGFGSFVIMQQINRLKLYLNSK</sequence>
<dbReference type="RefSeq" id="WP_065793148.1">
    <property type="nucleotide sequence ID" value="NZ_MAUJ01000030.1"/>
</dbReference>
<dbReference type="AlphaFoldDB" id="A0A1C0TIR2"/>
<dbReference type="Proteomes" id="UP000093366">
    <property type="component" value="Unassembled WGS sequence"/>
</dbReference>
<evidence type="ECO:0000313" key="1">
    <source>
        <dbReference type="EMBL" id="OCQ17890.1"/>
    </source>
</evidence>
<dbReference type="EMBL" id="MAUJ01000030">
    <property type="protein sequence ID" value="OCQ17890.1"/>
    <property type="molecule type" value="Genomic_DNA"/>
</dbReference>
<protein>
    <submittedName>
        <fullName evidence="1">Uncharacterized protein</fullName>
    </submittedName>
</protein>
<gene>
    <name evidence="1" type="ORF">A7985_25300</name>
</gene>
<evidence type="ECO:0000313" key="2">
    <source>
        <dbReference type="Proteomes" id="UP000093366"/>
    </source>
</evidence>
<reference evidence="2" key="1">
    <citation type="submission" date="2016-07" db="EMBL/GenBank/DDBJ databases">
        <authorList>
            <person name="Florea S."/>
            <person name="Webb J.S."/>
            <person name="Jaromczyk J."/>
            <person name="Schardl C.L."/>
        </authorList>
    </citation>
    <scope>NUCLEOTIDE SEQUENCE [LARGE SCALE GENOMIC DNA]</scope>
    <source>
        <strain evidence="2">IPB1</strain>
    </source>
</reference>